<organism evidence="4 5">
    <name type="scientific">Prochlorococcus marinus (strain MIT 9211)</name>
    <dbReference type="NCBI Taxonomy" id="93059"/>
    <lineage>
        <taxon>Bacteria</taxon>
        <taxon>Bacillati</taxon>
        <taxon>Cyanobacteriota</taxon>
        <taxon>Cyanophyceae</taxon>
        <taxon>Synechococcales</taxon>
        <taxon>Prochlorococcaceae</taxon>
        <taxon>Prochlorococcus</taxon>
    </lineage>
</organism>
<dbReference type="InterPro" id="IPR029033">
    <property type="entry name" value="His_PPase_superfam"/>
</dbReference>
<dbReference type="InterPro" id="IPR001345">
    <property type="entry name" value="PG/BPGM_mutase_AS"/>
</dbReference>
<evidence type="ECO:0000313" key="4">
    <source>
        <dbReference type="EMBL" id="ABX08448.1"/>
    </source>
</evidence>
<dbReference type="RefSeq" id="WP_012195071.1">
    <property type="nucleotide sequence ID" value="NC_009976.1"/>
</dbReference>
<dbReference type="KEGG" id="pmj:P9211_05171"/>
<dbReference type="HOGENOM" id="CLU_035286_1_0_3"/>
<accession>A9BED8</accession>
<feature type="active site" description="Tele-phosphohistidine intermediate" evidence="1">
    <location>
        <position position="235"/>
    </location>
</feature>
<gene>
    <name evidence="4" type="primary">gpmB</name>
    <name evidence="4" type="ordered locus">P9211_05171</name>
</gene>
<dbReference type="AlphaFoldDB" id="A9BED8"/>
<dbReference type="CDD" id="cd07067">
    <property type="entry name" value="HP_PGM_like"/>
    <property type="match status" value="2"/>
</dbReference>
<dbReference type="OrthoDB" id="9781415at2"/>
<dbReference type="EMBL" id="CP000878">
    <property type="protein sequence ID" value="ABX08448.1"/>
    <property type="molecule type" value="Genomic_DNA"/>
</dbReference>
<feature type="active site" description="Proton donor/acceptor" evidence="1">
    <location>
        <position position="309"/>
    </location>
</feature>
<dbReference type="SUPFAM" id="SSF53254">
    <property type="entry name" value="Phosphoglycerate mutase-like"/>
    <property type="match status" value="2"/>
</dbReference>
<dbReference type="PANTHER" id="PTHR48100">
    <property type="entry name" value="BROAD-SPECIFICITY PHOSPHATASE YOR283W-RELATED"/>
    <property type="match status" value="1"/>
</dbReference>
<protein>
    <submittedName>
        <fullName evidence="4">Possible alpha-ribazole-5'-P phosphatase</fullName>
    </submittedName>
</protein>
<evidence type="ECO:0000256" key="3">
    <source>
        <dbReference type="PIRSR" id="PIRSR613078-3"/>
    </source>
</evidence>
<dbReference type="eggNOG" id="COG0406">
    <property type="taxonomic scope" value="Bacteria"/>
</dbReference>
<dbReference type="InterPro" id="IPR050275">
    <property type="entry name" value="PGM_Phosphatase"/>
</dbReference>
<dbReference type="PANTHER" id="PTHR48100:SF10">
    <property type="entry name" value="2-CARBOXY-D-ARABINITOL-1-PHOSPHATASE-RELATED"/>
    <property type="match status" value="1"/>
</dbReference>
<dbReference type="Proteomes" id="UP000000788">
    <property type="component" value="Chromosome"/>
</dbReference>
<evidence type="ECO:0000256" key="1">
    <source>
        <dbReference type="PIRSR" id="PIRSR613078-1"/>
    </source>
</evidence>
<dbReference type="GO" id="GO:0016791">
    <property type="term" value="F:phosphatase activity"/>
    <property type="evidence" value="ECO:0007669"/>
    <property type="project" value="TreeGrafter"/>
</dbReference>
<evidence type="ECO:0000313" key="5">
    <source>
        <dbReference type="Proteomes" id="UP000000788"/>
    </source>
</evidence>
<dbReference type="Gene3D" id="3.40.50.1240">
    <property type="entry name" value="Phosphoglycerate mutase-like"/>
    <property type="match status" value="2"/>
</dbReference>
<feature type="site" description="Transition state stabilizer" evidence="3">
    <location>
        <position position="378"/>
    </location>
</feature>
<evidence type="ECO:0000256" key="2">
    <source>
        <dbReference type="PIRSR" id="PIRSR613078-2"/>
    </source>
</evidence>
<sequence length="443" mass="49624">MTLRLLLIRHGLSSFNLQNRIQGRNDLSTLTDQGVAQAQRAGQALSAIPIQTVYSSPLKRAAETTKELLRYNSKKIKPIYDQDLLEVDLASWSGLTNEEVQSQFPDEYFTWKKSPNKLVLKRENGSEYNPIEELMHQADKFLGRLLAHHSLDSDENILIVAHNAILRCIVLSLLNKPQNGFRRIRLDNASISVIKLNSCSNQTKEVQIESLNSTAHLDPPLPKKSSGARLILVRHGETNWNKEGRFQGQIDIPLNENGKEQAMAASNFLRKVSFNKAFSSSMSRPFETAKIILNNHPNLRIECLRGLVEIGHGQWEGKLETEIRETWGKLLDKWKTSPETVQMPNGENIQEVWTRATNCWEQISETLSQNETALVVAHDAVNKTILCHLLGLTPKNIWMIKQGNGGITVVDIPTDPSQLPVVTCLNITSHLGGVIDDTAQGAL</sequence>
<dbReference type="STRING" id="93059.P9211_05171"/>
<name>A9BED8_PROM4</name>
<dbReference type="PROSITE" id="PS00175">
    <property type="entry name" value="PG_MUTASE"/>
    <property type="match status" value="1"/>
</dbReference>
<keyword evidence="5" id="KW-1185">Reference proteome</keyword>
<feature type="binding site" evidence="2">
    <location>
        <begin position="234"/>
        <end position="241"/>
    </location>
    <ligand>
        <name>substrate</name>
    </ligand>
</feature>
<dbReference type="InterPro" id="IPR013078">
    <property type="entry name" value="His_Pase_superF_clade-1"/>
</dbReference>
<dbReference type="SMART" id="SM00855">
    <property type="entry name" value="PGAM"/>
    <property type="match status" value="2"/>
</dbReference>
<feature type="binding site" evidence="2">
    <location>
        <position position="284"/>
    </location>
    <ligand>
        <name>substrate</name>
    </ligand>
</feature>
<reference evidence="4 5" key="1">
    <citation type="journal article" date="2007" name="PLoS Genet.">
        <title>Patterns and implications of gene gain and loss in the evolution of Prochlorococcus.</title>
        <authorList>
            <person name="Kettler G.C."/>
            <person name="Martiny A.C."/>
            <person name="Huang K."/>
            <person name="Zucker J."/>
            <person name="Coleman M.L."/>
            <person name="Rodrigue S."/>
            <person name="Chen F."/>
            <person name="Lapidus A."/>
            <person name="Ferriera S."/>
            <person name="Johnson J."/>
            <person name="Steglich C."/>
            <person name="Church G.M."/>
            <person name="Richardson P."/>
            <person name="Chisholm S.W."/>
        </authorList>
    </citation>
    <scope>NUCLEOTIDE SEQUENCE [LARGE SCALE GENOMIC DNA]</scope>
    <source>
        <strain evidence="5">MIT 9211</strain>
    </source>
</reference>
<dbReference type="Pfam" id="PF00300">
    <property type="entry name" value="His_Phos_1"/>
    <property type="match status" value="2"/>
</dbReference>
<proteinExistence type="predicted"/>